<dbReference type="Proteomes" id="UP000184497">
    <property type="component" value="Unassembled WGS sequence"/>
</dbReference>
<protein>
    <submittedName>
        <fullName evidence="1">Uncharacterized protein</fullName>
    </submittedName>
</protein>
<dbReference type="AlphaFoldDB" id="A0A1M6Q4S7"/>
<organism evidence="1 2">
    <name type="scientific">Marinobacter antarcticus</name>
    <dbReference type="NCBI Taxonomy" id="564117"/>
    <lineage>
        <taxon>Bacteria</taxon>
        <taxon>Pseudomonadati</taxon>
        <taxon>Pseudomonadota</taxon>
        <taxon>Gammaproteobacteria</taxon>
        <taxon>Pseudomonadales</taxon>
        <taxon>Marinobacteraceae</taxon>
        <taxon>Marinobacter</taxon>
    </lineage>
</organism>
<accession>A0A1M6Q4S7</accession>
<name>A0A1M6Q4S7_9GAMM</name>
<dbReference type="EMBL" id="FRAQ01000001">
    <property type="protein sequence ID" value="SHK15123.1"/>
    <property type="molecule type" value="Genomic_DNA"/>
</dbReference>
<reference evidence="2" key="1">
    <citation type="submission" date="2016-11" db="EMBL/GenBank/DDBJ databases">
        <authorList>
            <person name="Varghese N."/>
            <person name="Submissions S."/>
        </authorList>
    </citation>
    <scope>NUCLEOTIDE SEQUENCE [LARGE SCALE GENOMIC DNA]</scope>
    <source>
        <strain evidence="2">CGMCC 1.10835</strain>
    </source>
</reference>
<evidence type="ECO:0000313" key="2">
    <source>
        <dbReference type="Proteomes" id="UP000184497"/>
    </source>
</evidence>
<sequence length="65" mass="7277">MASPSQRSRNNELNLPKITAQQQRAPDLSGALCFTLVERLRTGLRCFALIHRITDKEVEGAQGRL</sequence>
<evidence type="ECO:0000313" key="1">
    <source>
        <dbReference type="EMBL" id="SHK15123.1"/>
    </source>
</evidence>
<proteinExistence type="predicted"/>
<gene>
    <name evidence="1" type="ORF">SAMN05216369_0687</name>
</gene>
<keyword evidence="2" id="KW-1185">Reference proteome</keyword>